<keyword evidence="3" id="KW-0456">Lyase</keyword>
<organism evidence="6 7">
    <name type="scientific">Plantactinospora endophytica</name>
    <dbReference type="NCBI Taxonomy" id="673535"/>
    <lineage>
        <taxon>Bacteria</taxon>
        <taxon>Bacillati</taxon>
        <taxon>Actinomycetota</taxon>
        <taxon>Actinomycetes</taxon>
        <taxon>Micromonosporales</taxon>
        <taxon>Micromonosporaceae</taxon>
        <taxon>Plantactinospora</taxon>
    </lineage>
</organism>
<feature type="region of interest" description="Disordered" evidence="4">
    <location>
        <begin position="407"/>
        <end position="434"/>
    </location>
</feature>
<keyword evidence="7" id="KW-1185">Reference proteome</keyword>
<dbReference type="Proteomes" id="UP000646749">
    <property type="component" value="Unassembled WGS sequence"/>
</dbReference>
<dbReference type="SUPFAM" id="SSF53686">
    <property type="entry name" value="Tryptophan synthase beta subunit-like PLP-dependent enzymes"/>
    <property type="match status" value="1"/>
</dbReference>
<dbReference type="InterPro" id="IPR000634">
    <property type="entry name" value="Ser/Thr_deHydtase_PyrdxlP-BS"/>
</dbReference>
<dbReference type="InterPro" id="IPR001926">
    <property type="entry name" value="TrpB-like_PALP"/>
</dbReference>
<dbReference type="EMBL" id="BONW01000028">
    <property type="protein sequence ID" value="GIG90453.1"/>
    <property type="molecule type" value="Genomic_DNA"/>
</dbReference>
<dbReference type="PROSITE" id="PS00165">
    <property type="entry name" value="DEHYDRATASE_SER_THR"/>
    <property type="match status" value="1"/>
</dbReference>
<dbReference type="RefSeq" id="WP_203868872.1">
    <property type="nucleotide sequence ID" value="NZ_BONW01000028.1"/>
</dbReference>
<name>A0ABQ4E6Z8_9ACTN</name>
<evidence type="ECO:0000256" key="3">
    <source>
        <dbReference type="ARBA" id="ARBA00023239"/>
    </source>
</evidence>
<evidence type="ECO:0000313" key="6">
    <source>
        <dbReference type="EMBL" id="GIG90453.1"/>
    </source>
</evidence>
<comment type="cofactor">
    <cofactor evidence="1">
        <name>pyridoxal 5'-phosphate</name>
        <dbReference type="ChEBI" id="CHEBI:597326"/>
    </cofactor>
</comment>
<dbReference type="Pfam" id="PF00291">
    <property type="entry name" value="PALP"/>
    <property type="match status" value="1"/>
</dbReference>
<evidence type="ECO:0000256" key="4">
    <source>
        <dbReference type="SAM" id="MobiDB-lite"/>
    </source>
</evidence>
<evidence type="ECO:0000256" key="2">
    <source>
        <dbReference type="ARBA" id="ARBA00022898"/>
    </source>
</evidence>
<dbReference type="InterPro" id="IPR050147">
    <property type="entry name" value="Ser/Thr_Dehydratase"/>
</dbReference>
<sequence length="434" mass="44519">MRDFTVHCVRCRRSTDFPAYRCPNCGSPLVLDLVPASADDCRHTSGRGLWRYAGMLPRTRHAVTLGEGATPLLPLRLDGRDAHVKLESLNPSLSFKDRAMALAVSAALDRGLDGLVLASTGNAAVSAATYAAAAGLRCRIFCATGSNAGTKLDTARAHGARVELVDGHYSDAYAAATRAEGEGWLNVTTTYRNPLLTEAYRPIAAELVAELGAVPDVVVVPVGAGPLLRGIWLGFTDLRDAGLTTTVPRMVGVQADACAPLVRAWGAADWESSLREPVVVAPTAATAIADALRGYEVEGLLTLAAARDSGGALVAVDEPAIAEAGRELARRGLFVEPAAAAAVAALATSAVPARSRAVAVLTGHGAKEPSVLAGLIGGDPAEPSVFSVLSGGDPAGRSTLGALAREDRAGPSALSAHSGDYPAEPSALSAGRNV</sequence>
<gene>
    <name evidence="6" type="ORF">Pen02_53890</name>
</gene>
<evidence type="ECO:0000256" key="1">
    <source>
        <dbReference type="ARBA" id="ARBA00001933"/>
    </source>
</evidence>
<evidence type="ECO:0000259" key="5">
    <source>
        <dbReference type="Pfam" id="PF00291"/>
    </source>
</evidence>
<feature type="domain" description="Tryptophan synthase beta chain-like PALP" evidence="5">
    <location>
        <begin position="63"/>
        <end position="363"/>
    </location>
</feature>
<dbReference type="PANTHER" id="PTHR48078:SF6">
    <property type="entry name" value="L-THREONINE DEHYDRATASE CATABOLIC TDCB"/>
    <property type="match status" value="1"/>
</dbReference>
<proteinExistence type="predicted"/>
<evidence type="ECO:0000313" key="7">
    <source>
        <dbReference type="Proteomes" id="UP000646749"/>
    </source>
</evidence>
<dbReference type="PANTHER" id="PTHR48078">
    <property type="entry name" value="THREONINE DEHYDRATASE, MITOCHONDRIAL-RELATED"/>
    <property type="match status" value="1"/>
</dbReference>
<dbReference type="InterPro" id="IPR036052">
    <property type="entry name" value="TrpB-like_PALP_sf"/>
</dbReference>
<keyword evidence="2" id="KW-0663">Pyridoxal phosphate</keyword>
<reference evidence="6 7" key="1">
    <citation type="submission" date="2021-01" db="EMBL/GenBank/DDBJ databases">
        <title>Whole genome shotgun sequence of Plantactinospora endophytica NBRC 110450.</title>
        <authorList>
            <person name="Komaki H."/>
            <person name="Tamura T."/>
        </authorList>
    </citation>
    <scope>NUCLEOTIDE SEQUENCE [LARGE SCALE GENOMIC DNA]</scope>
    <source>
        <strain evidence="6 7">NBRC 110450</strain>
    </source>
</reference>
<dbReference type="Gene3D" id="3.40.50.1100">
    <property type="match status" value="2"/>
</dbReference>
<accession>A0ABQ4E6Z8</accession>
<comment type="caution">
    <text evidence="6">The sequence shown here is derived from an EMBL/GenBank/DDBJ whole genome shotgun (WGS) entry which is preliminary data.</text>
</comment>
<protein>
    <submittedName>
        <fullName evidence="6">Threonine synthase</fullName>
    </submittedName>
</protein>